<dbReference type="AlphaFoldDB" id="A0A1E3UF44"/>
<dbReference type="PANTHER" id="PTHR37814">
    <property type="entry name" value="CONSERVED MEMBRANE PROTEIN"/>
    <property type="match status" value="1"/>
</dbReference>
<feature type="transmembrane region" description="Helical" evidence="1">
    <location>
        <begin position="189"/>
        <end position="206"/>
    </location>
</feature>
<evidence type="ECO:0000313" key="7">
    <source>
        <dbReference type="Proteomes" id="UP000094271"/>
    </source>
</evidence>
<dbReference type="PANTHER" id="PTHR37814:SF1">
    <property type="entry name" value="MEMBRANE PROTEIN"/>
    <property type="match status" value="1"/>
</dbReference>
<evidence type="ECO:0000313" key="8">
    <source>
        <dbReference type="Proteomes" id="UP000094869"/>
    </source>
</evidence>
<feature type="transmembrane region" description="Helical" evidence="1">
    <location>
        <begin position="325"/>
        <end position="347"/>
    </location>
</feature>
<gene>
    <name evidence="3" type="ORF">BEH84_00881</name>
    <name evidence="4" type="ORF">BEI59_18640</name>
    <name evidence="2" type="ORF">BEI61_01690</name>
    <name evidence="5" type="ORF">BEI63_11400</name>
</gene>
<keyword evidence="1" id="KW-1133">Transmembrane helix</keyword>
<comment type="caution">
    <text evidence="4">The sequence shown here is derived from an EMBL/GenBank/DDBJ whole genome shotgun (WGS) entry which is preliminary data.</text>
</comment>
<dbReference type="EMBL" id="MEHA01000014">
    <property type="protein sequence ID" value="ODR49132.1"/>
    <property type="molecule type" value="Genomic_DNA"/>
</dbReference>
<evidence type="ECO:0000313" key="4">
    <source>
        <dbReference type="EMBL" id="ODR49132.1"/>
    </source>
</evidence>
<reference evidence="4 7" key="3">
    <citation type="submission" date="2016-08" db="EMBL/GenBank/DDBJ databases">
        <authorList>
            <person name="Seilhamer J.J."/>
        </authorList>
    </citation>
    <scope>NUCLEOTIDE SEQUENCE [LARGE SCALE GENOMIC DNA]</scope>
    <source>
        <strain evidence="4 7">NML150140-1</strain>
    </source>
</reference>
<keyword evidence="8" id="KW-1185">Reference proteome</keyword>
<dbReference type="EMBL" id="MCGI01000001">
    <property type="protein sequence ID" value="ODM13166.1"/>
    <property type="molecule type" value="Genomic_DNA"/>
</dbReference>
<dbReference type="PATRIC" id="fig|1432052.3.peg.977"/>
<evidence type="ECO:0000256" key="1">
    <source>
        <dbReference type="SAM" id="Phobius"/>
    </source>
</evidence>
<feature type="transmembrane region" description="Helical" evidence="1">
    <location>
        <begin position="151"/>
        <end position="169"/>
    </location>
</feature>
<feature type="transmembrane region" description="Helical" evidence="1">
    <location>
        <begin position="88"/>
        <end position="115"/>
    </location>
</feature>
<dbReference type="GeneID" id="93299391"/>
<dbReference type="Gene3D" id="1.20.1740.10">
    <property type="entry name" value="Amino acid/polyamine transporter I"/>
    <property type="match status" value="1"/>
</dbReference>
<dbReference type="InterPro" id="IPR038728">
    <property type="entry name" value="YkvI-like"/>
</dbReference>
<evidence type="ECO:0000313" key="2">
    <source>
        <dbReference type="EMBL" id="ODM05801.1"/>
    </source>
</evidence>
<feature type="transmembrane region" description="Helical" evidence="1">
    <location>
        <begin position="353"/>
        <end position="375"/>
    </location>
</feature>
<dbReference type="OrthoDB" id="4424890at2"/>
<sequence>MKSLKKFYEGGYAKYILPGVLLQSVLIGGGYATGREIYSYGAKFGAMGWISGLTIGIGFALFAFLTFEICRIYKVYDYKNYIKQVIGPLWPVMDVLTVLIAIMLIAVMAAATGSIFEQVGLPNFLGAVVIVLLCGLLNFKGSKVIEKFESVGTILLYGGYILFTIIVLISKGSNIPQVFAAADTSAYDGKVTLGLCIWTGILYVAYNINSIPMGMFSLTRQTKRKETFFSGLIAGLLMVIPWFLSYFAMMCFYGDTSIVGADVATPWMEMIKAVNGGPVLLALFSIVMGWTLVETATGCIHMIIDRFDIALEERGNARLTDKNRGLITVITLLAALLLSRIGVVTLIEKGYSYLSYGFILFYLLPTLFIGGYKIIRYKNKK</sequence>
<keyword evidence="1" id="KW-0812">Transmembrane</keyword>
<proteinExistence type="predicted"/>
<dbReference type="Proteomes" id="UP000094067">
    <property type="component" value="Unassembled WGS sequence"/>
</dbReference>
<dbReference type="Proteomes" id="UP000094271">
    <property type="component" value="Unassembled WGS sequence"/>
</dbReference>
<dbReference type="EMBL" id="MCGH01000002">
    <property type="protein sequence ID" value="ODM05801.1"/>
    <property type="molecule type" value="Genomic_DNA"/>
</dbReference>
<evidence type="ECO:0000313" key="9">
    <source>
        <dbReference type="Proteomes" id="UP000095003"/>
    </source>
</evidence>
<evidence type="ECO:0000313" key="6">
    <source>
        <dbReference type="Proteomes" id="UP000094067"/>
    </source>
</evidence>
<protein>
    <recommendedName>
        <fullName evidence="10">Membrane protein YkvI</fullName>
    </recommendedName>
</protein>
<dbReference type="EMBL" id="MEHD01000021">
    <property type="protein sequence ID" value="ODR57698.1"/>
    <property type="molecule type" value="Genomic_DNA"/>
</dbReference>
<dbReference type="RefSeq" id="WP_044964585.1">
    <property type="nucleotide sequence ID" value="NZ_BAABXS010000003.1"/>
</dbReference>
<dbReference type="Proteomes" id="UP000094869">
    <property type="component" value="Unassembled WGS sequence"/>
</dbReference>
<reference evidence="5 8" key="2">
    <citation type="submission" date="2016-08" db="EMBL/GenBank/DDBJ databases">
        <title>Characterization of Isolates of Eisenbergiella tayi Derived from Blood Cultures, Using Whole Genome Sequencing.</title>
        <authorList>
            <person name="Bernier A.-M."/>
            <person name="Burdz T."/>
            <person name="Wiebe D."/>
            <person name="Bernard K."/>
        </authorList>
    </citation>
    <scope>NUCLEOTIDE SEQUENCE [LARGE SCALE GENOMIC DNA]</scope>
    <source>
        <strain evidence="5 8">NML120146</strain>
    </source>
</reference>
<dbReference type="Proteomes" id="UP000095003">
    <property type="component" value="Unassembled WGS sequence"/>
</dbReference>
<reference evidence="6 9" key="1">
    <citation type="submission" date="2016-07" db="EMBL/GenBank/DDBJ databases">
        <title>Characterization of isolates of Eisenbergiella tayi derived from blood cultures, using whole genome sequencing.</title>
        <authorList>
            <person name="Burdz T."/>
            <person name="Wiebe D."/>
            <person name="Huynh C."/>
            <person name="Bernard K."/>
        </authorList>
    </citation>
    <scope>NUCLEOTIDE SEQUENCE [LARGE SCALE GENOMIC DNA]</scope>
    <source>
        <strain evidence="2 6">NML 110608</strain>
        <strain evidence="3 9">NML 120489</strain>
    </source>
</reference>
<feature type="transmembrane region" description="Helical" evidence="1">
    <location>
        <begin position="46"/>
        <end position="67"/>
    </location>
</feature>
<name>A0A1E3UF44_9FIRM</name>
<feature type="transmembrane region" description="Helical" evidence="1">
    <location>
        <begin position="121"/>
        <end position="139"/>
    </location>
</feature>
<keyword evidence="1" id="KW-0472">Membrane</keyword>
<evidence type="ECO:0000313" key="3">
    <source>
        <dbReference type="EMBL" id="ODM13166.1"/>
    </source>
</evidence>
<accession>A0A1E3UF44</accession>
<feature type="transmembrane region" description="Helical" evidence="1">
    <location>
        <begin position="279"/>
        <end position="304"/>
    </location>
</feature>
<evidence type="ECO:0000313" key="5">
    <source>
        <dbReference type="EMBL" id="ODR57698.1"/>
    </source>
</evidence>
<feature type="transmembrane region" description="Helical" evidence="1">
    <location>
        <begin position="227"/>
        <end position="249"/>
    </location>
</feature>
<organism evidence="4 7">
    <name type="scientific">Eisenbergiella tayi</name>
    <dbReference type="NCBI Taxonomy" id="1432052"/>
    <lineage>
        <taxon>Bacteria</taxon>
        <taxon>Bacillati</taxon>
        <taxon>Bacillota</taxon>
        <taxon>Clostridia</taxon>
        <taxon>Lachnospirales</taxon>
        <taxon>Lachnospiraceae</taxon>
        <taxon>Eisenbergiella</taxon>
    </lineage>
</organism>
<feature type="transmembrane region" description="Helical" evidence="1">
    <location>
        <begin position="12"/>
        <end position="34"/>
    </location>
</feature>
<evidence type="ECO:0008006" key="10">
    <source>
        <dbReference type="Google" id="ProtNLM"/>
    </source>
</evidence>